<dbReference type="EMBL" id="CP037867">
    <property type="protein sequence ID" value="QBM29157.1"/>
    <property type="molecule type" value="Genomic_DNA"/>
</dbReference>
<evidence type="ECO:0000313" key="2">
    <source>
        <dbReference type="Proteomes" id="UP000293912"/>
    </source>
</evidence>
<dbReference type="AlphaFoldDB" id="A0A4P6WZB7"/>
<dbReference type="KEGG" id="hpse:HPF_15805"/>
<keyword evidence="2" id="KW-1185">Reference proteome</keyword>
<accession>A0A4P6WZB7</accession>
<evidence type="ECO:0000313" key="1">
    <source>
        <dbReference type="EMBL" id="QBM29157.1"/>
    </source>
</evidence>
<gene>
    <name evidence="1" type="ORF">HPF_15805</name>
</gene>
<name>A0A4P6WZB7_HYDPS</name>
<reference evidence="1 2" key="1">
    <citation type="submission" date="2019-03" db="EMBL/GenBank/DDBJ databases">
        <authorList>
            <person name="Sebastian G."/>
            <person name="Baumann P."/>
            <person name="Ruckert C."/>
            <person name="Kalinowski J."/>
            <person name="Nebel B."/>
            <person name="Takors R."/>
            <person name="Blombach B."/>
        </authorList>
    </citation>
    <scope>NUCLEOTIDE SEQUENCE [LARGE SCALE GENOMIC DNA]</scope>
    <source>
        <strain evidence="1 2">DSM 1084</strain>
    </source>
</reference>
<dbReference type="RefSeq" id="WP_133157142.1">
    <property type="nucleotide sequence ID" value="NZ_CP037867.1"/>
</dbReference>
<organism evidence="1 2">
    <name type="scientific">Hydrogenophaga pseudoflava</name>
    <name type="common">Pseudomonas carboxydoflava</name>
    <dbReference type="NCBI Taxonomy" id="47421"/>
    <lineage>
        <taxon>Bacteria</taxon>
        <taxon>Pseudomonadati</taxon>
        <taxon>Pseudomonadota</taxon>
        <taxon>Betaproteobacteria</taxon>
        <taxon>Burkholderiales</taxon>
        <taxon>Comamonadaceae</taxon>
        <taxon>Hydrogenophaga</taxon>
    </lineage>
</organism>
<protein>
    <submittedName>
        <fullName evidence="1">Uncharacterized protein</fullName>
    </submittedName>
</protein>
<sequence length="102" mass="11787">MWIFLPKSFISVVQKPGDTDVLTVRARIKGDIESVFPQARVEANQGTDYKYRARVPREAVAQVLHDQVMNLDWSNFKGTVKAKKRHDAYMNVWSAMYAVQDR</sequence>
<proteinExistence type="predicted"/>
<dbReference type="Proteomes" id="UP000293912">
    <property type="component" value="Chromosome"/>
</dbReference>